<dbReference type="AlphaFoldDB" id="A0A9X2EEH8"/>
<keyword evidence="2" id="KW-1185">Reference proteome</keyword>
<accession>A0A9X2EEH8</accession>
<dbReference type="RefSeq" id="WP_251917436.1">
    <property type="nucleotide sequence ID" value="NZ_JAMRXG010000018.1"/>
</dbReference>
<evidence type="ECO:0000313" key="2">
    <source>
        <dbReference type="Proteomes" id="UP001139157"/>
    </source>
</evidence>
<organism evidence="1 2">
    <name type="scientific">Nocardia pulmonis</name>
    <dbReference type="NCBI Taxonomy" id="2951408"/>
    <lineage>
        <taxon>Bacteria</taxon>
        <taxon>Bacillati</taxon>
        <taxon>Actinomycetota</taxon>
        <taxon>Actinomycetes</taxon>
        <taxon>Mycobacteriales</taxon>
        <taxon>Nocardiaceae</taxon>
        <taxon>Nocardia</taxon>
    </lineage>
</organism>
<sequence length="50" mass="5447">MSPLFRSTSAVNVLANHLLEHRLLAPARIVITVGGDFKRNMGFAGGNQLR</sequence>
<reference evidence="1" key="1">
    <citation type="submission" date="2022-06" db="EMBL/GenBank/DDBJ databases">
        <title>Novel species in genus nocardia.</title>
        <authorList>
            <person name="Li F."/>
        </authorList>
    </citation>
    <scope>NUCLEOTIDE SEQUENCE</scope>
    <source>
        <strain evidence="1">CDC141</strain>
    </source>
</reference>
<protein>
    <submittedName>
        <fullName evidence="1">Uncharacterized protein</fullName>
    </submittedName>
</protein>
<dbReference type="EMBL" id="JAMRXG010000018">
    <property type="protein sequence ID" value="MCM6777975.1"/>
    <property type="molecule type" value="Genomic_DNA"/>
</dbReference>
<dbReference type="Proteomes" id="UP001139157">
    <property type="component" value="Unassembled WGS sequence"/>
</dbReference>
<proteinExistence type="predicted"/>
<evidence type="ECO:0000313" key="1">
    <source>
        <dbReference type="EMBL" id="MCM6777975.1"/>
    </source>
</evidence>
<name>A0A9X2EEH8_9NOCA</name>
<comment type="caution">
    <text evidence="1">The sequence shown here is derived from an EMBL/GenBank/DDBJ whole genome shotgun (WGS) entry which is preliminary data.</text>
</comment>
<gene>
    <name evidence="1" type="ORF">NDR86_31275</name>
</gene>